<feature type="region of interest" description="Disordered" evidence="1">
    <location>
        <begin position="1"/>
        <end position="47"/>
    </location>
</feature>
<proteinExistence type="predicted"/>
<dbReference type="InterPro" id="IPR046465">
    <property type="entry name" value="BORCS6_C"/>
</dbReference>
<reference evidence="3 4" key="1">
    <citation type="submission" date="2024-11" db="EMBL/GenBank/DDBJ databases">
        <title>Chromosome-level genome assembly of Eucalyptus globulus Labill. provides insights into its genome evolution.</title>
        <authorList>
            <person name="Li X."/>
        </authorList>
    </citation>
    <scope>NUCLEOTIDE SEQUENCE [LARGE SCALE GENOMIC DNA]</scope>
    <source>
        <strain evidence="3">CL2024</strain>
        <tissue evidence="3">Fresh tender leaves</tissue>
    </source>
</reference>
<evidence type="ECO:0000313" key="4">
    <source>
        <dbReference type="Proteomes" id="UP001634007"/>
    </source>
</evidence>
<organism evidence="3 4">
    <name type="scientific">Eucalyptus globulus</name>
    <name type="common">Tasmanian blue gum</name>
    <dbReference type="NCBI Taxonomy" id="34317"/>
    <lineage>
        <taxon>Eukaryota</taxon>
        <taxon>Viridiplantae</taxon>
        <taxon>Streptophyta</taxon>
        <taxon>Embryophyta</taxon>
        <taxon>Tracheophyta</taxon>
        <taxon>Spermatophyta</taxon>
        <taxon>Magnoliopsida</taxon>
        <taxon>eudicotyledons</taxon>
        <taxon>Gunneridae</taxon>
        <taxon>Pentapetalae</taxon>
        <taxon>rosids</taxon>
        <taxon>malvids</taxon>
        <taxon>Myrtales</taxon>
        <taxon>Myrtaceae</taxon>
        <taxon>Myrtoideae</taxon>
        <taxon>Eucalypteae</taxon>
        <taxon>Eucalyptus</taxon>
    </lineage>
</organism>
<dbReference type="EMBL" id="JBJKBG010000008">
    <property type="protein sequence ID" value="KAL3726116.1"/>
    <property type="molecule type" value="Genomic_DNA"/>
</dbReference>
<accession>A0ABD3JP90</accession>
<keyword evidence="4" id="KW-1185">Reference proteome</keyword>
<feature type="domain" description="BLOC-1-related complex subunit 6 C-terminal helix" evidence="2">
    <location>
        <begin position="54"/>
        <end position="148"/>
    </location>
</feature>
<evidence type="ECO:0000256" key="1">
    <source>
        <dbReference type="SAM" id="MobiDB-lite"/>
    </source>
</evidence>
<sequence>MDHEDQKCHSRDQDKLIEEQDKESSSASLPMLTDRSGQDNTGERPMPNQTDIVKALEVVERDSVAIAESFTSLFASLRLALSEVTSCSTDHMQCFNDAAGRLQESVLDAATKGNRYINSCLRLNEEMKGMESLATQLKILRRNVDALDSAVNKLVRLP</sequence>
<dbReference type="Proteomes" id="UP001634007">
    <property type="component" value="Unassembled WGS sequence"/>
</dbReference>
<evidence type="ECO:0000313" key="3">
    <source>
        <dbReference type="EMBL" id="KAL3726116.1"/>
    </source>
</evidence>
<dbReference type="PANTHER" id="PTHR39708:SF2">
    <property type="entry name" value="BLOC-1-RELATED COMPLEX SUBUNIT 6 C-TERMINAL HELIX DOMAIN-CONTAINING PROTEIN"/>
    <property type="match status" value="1"/>
</dbReference>
<dbReference type="PANTHER" id="PTHR39708">
    <property type="entry name" value="OS07G0483400 PROTEIN"/>
    <property type="match status" value="1"/>
</dbReference>
<feature type="compositionally biased region" description="Basic and acidic residues" evidence="1">
    <location>
        <begin position="1"/>
        <end position="24"/>
    </location>
</feature>
<dbReference type="AlphaFoldDB" id="A0ABD3JP90"/>
<protein>
    <recommendedName>
        <fullName evidence="2">BLOC-1-related complex subunit 6 C-terminal helix domain-containing protein</fullName>
    </recommendedName>
</protein>
<comment type="caution">
    <text evidence="3">The sequence shown here is derived from an EMBL/GenBank/DDBJ whole genome shotgun (WGS) entry which is preliminary data.</text>
</comment>
<name>A0ABD3JP90_EUCGL</name>
<dbReference type="Pfam" id="PF10157">
    <property type="entry name" value="BORCS6"/>
    <property type="match status" value="1"/>
</dbReference>
<evidence type="ECO:0000259" key="2">
    <source>
        <dbReference type="Pfam" id="PF10157"/>
    </source>
</evidence>
<gene>
    <name evidence="3" type="ORF">ACJRO7_031066</name>
</gene>